<evidence type="ECO:0000313" key="3">
    <source>
        <dbReference type="Proteomes" id="UP001431776"/>
    </source>
</evidence>
<accession>A0AAW6U5H2</accession>
<proteinExistence type="predicted"/>
<keyword evidence="3" id="KW-1185">Reference proteome</keyword>
<evidence type="ECO:0000313" key="2">
    <source>
        <dbReference type="EMBL" id="MDI6451797.1"/>
    </source>
</evidence>
<feature type="compositionally biased region" description="Polar residues" evidence="1">
    <location>
        <begin position="1"/>
        <end position="14"/>
    </location>
</feature>
<name>A0AAW6U5H2_9BACT</name>
<dbReference type="EMBL" id="JASCXX010000056">
    <property type="protein sequence ID" value="MDI6451797.1"/>
    <property type="molecule type" value="Genomic_DNA"/>
</dbReference>
<evidence type="ECO:0000256" key="1">
    <source>
        <dbReference type="SAM" id="MobiDB-lite"/>
    </source>
</evidence>
<organism evidence="2 3">
    <name type="scientific">Anaerobaca lacustris</name>
    <dbReference type="NCBI Taxonomy" id="3044600"/>
    <lineage>
        <taxon>Bacteria</taxon>
        <taxon>Pseudomonadati</taxon>
        <taxon>Planctomycetota</taxon>
        <taxon>Phycisphaerae</taxon>
        <taxon>Sedimentisphaerales</taxon>
        <taxon>Anaerobacaceae</taxon>
        <taxon>Anaerobaca</taxon>
    </lineage>
</organism>
<sequence length="305" mass="34429">MTAESSHNLTQSIHQRLKNKARERKEDPNLVLIRYALERFLYRLGCSQHKDRFILKGAMLFAAWTGQPHRPTRDLDLLGMGDSSDEALMRFVAEIACMEVEPDGLEFDGHGISVSEIREAQDYPGKRIKLPARLGNARLNLQIDVGFGDAVTPEPAEIEYPVLLDLPAPRIRAYSCETVIAEKFQALVAFDMAISRMKDFYDIWILSKQFSFEGTPLSTAIAATFNRRGTAISEDVPTALTDEFAADRTKQTQWMAFLNRSGLTDALFDLHRVVWDLRTFLLEPLHAAAQGKTLSKSWTRGGPWI</sequence>
<dbReference type="RefSeq" id="WP_349247204.1">
    <property type="nucleotide sequence ID" value="NZ_JASCXX010000056.1"/>
</dbReference>
<keyword evidence="2" id="KW-0808">Transferase</keyword>
<feature type="region of interest" description="Disordered" evidence="1">
    <location>
        <begin position="1"/>
        <end position="21"/>
    </location>
</feature>
<protein>
    <submittedName>
        <fullName evidence="2">Nucleotidyl transferase AbiEii/AbiGii toxin family protein</fullName>
    </submittedName>
</protein>
<dbReference type="AlphaFoldDB" id="A0AAW6U5H2"/>
<gene>
    <name evidence="2" type="ORF">QJ522_22235</name>
</gene>
<dbReference type="Proteomes" id="UP001431776">
    <property type="component" value="Unassembled WGS sequence"/>
</dbReference>
<dbReference type="Pfam" id="PF08843">
    <property type="entry name" value="AbiEii"/>
    <property type="match status" value="1"/>
</dbReference>
<comment type="caution">
    <text evidence="2">The sequence shown here is derived from an EMBL/GenBank/DDBJ whole genome shotgun (WGS) entry which is preliminary data.</text>
</comment>
<reference evidence="2" key="1">
    <citation type="submission" date="2023-05" db="EMBL/GenBank/DDBJ databases">
        <title>Anaerotaeda fermentans gen. nov., sp. nov., a novel anaerobic planctomycete of the new family within the order Sedimentisphaerales isolated from Taman Peninsula, Russia.</title>
        <authorList>
            <person name="Khomyakova M.A."/>
            <person name="Merkel A.Y."/>
            <person name="Slobodkin A.I."/>
        </authorList>
    </citation>
    <scope>NUCLEOTIDE SEQUENCE</scope>
    <source>
        <strain evidence="2">M17dextr</strain>
    </source>
</reference>
<dbReference type="InterPro" id="IPR014942">
    <property type="entry name" value="AbiEii"/>
</dbReference>
<dbReference type="GO" id="GO:0016740">
    <property type="term" value="F:transferase activity"/>
    <property type="evidence" value="ECO:0007669"/>
    <property type="project" value="UniProtKB-KW"/>
</dbReference>